<keyword evidence="3 9" id="KW-0418">Kinase</keyword>
<name>A0A919IEC9_9ACTN</name>
<evidence type="ECO:0000313" key="9">
    <source>
        <dbReference type="EMBL" id="GID63882.1"/>
    </source>
</evidence>
<protein>
    <submittedName>
        <fullName evidence="9">Protein kinase</fullName>
    </submittedName>
</protein>
<evidence type="ECO:0000256" key="1">
    <source>
        <dbReference type="ARBA" id="ARBA00022679"/>
    </source>
</evidence>
<evidence type="ECO:0000256" key="6">
    <source>
        <dbReference type="SAM" id="MobiDB-lite"/>
    </source>
</evidence>
<evidence type="ECO:0000256" key="2">
    <source>
        <dbReference type="ARBA" id="ARBA00022741"/>
    </source>
</evidence>
<keyword evidence="7" id="KW-1133">Transmembrane helix</keyword>
<dbReference type="PROSITE" id="PS00107">
    <property type="entry name" value="PROTEIN_KINASE_ATP"/>
    <property type="match status" value="1"/>
</dbReference>
<proteinExistence type="predicted"/>
<dbReference type="GO" id="GO:0004674">
    <property type="term" value="F:protein serine/threonine kinase activity"/>
    <property type="evidence" value="ECO:0007669"/>
    <property type="project" value="TreeGrafter"/>
</dbReference>
<feature type="domain" description="Protein kinase" evidence="8">
    <location>
        <begin position="15"/>
        <end position="268"/>
    </location>
</feature>
<dbReference type="PANTHER" id="PTHR43289:SF34">
    <property type="entry name" value="SERINE_THREONINE-PROTEIN KINASE YBDM-RELATED"/>
    <property type="match status" value="1"/>
</dbReference>
<dbReference type="InterPro" id="IPR008271">
    <property type="entry name" value="Ser/Thr_kinase_AS"/>
</dbReference>
<feature type="compositionally biased region" description="Low complexity" evidence="6">
    <location>
        <begin position="363"/>
        <end position="375"/>
    </location>
</feature>
<evidence type="ECO:0000256" key="4">
    <source>
        <dbReference type="ARBA" id="ARBA00022840"/>
    </source>
</evidence>
<feature type="region of interest" description="Disordered" evidence="6">
    <location>
        <begin position="282"/>
        <end position="409"/>
    </location>
</feature>
<dbReference type="CDD" id="cd14014">
    <property type="entry name" value="STKc_PknB_like"/>
    <property type="match status" value="1"/>
</dbReference>
<keyword evidence="4 5" id="KW-0067">ATP-binding</keyword>
<dbReference type="AlphaFoldDB" id="A0A919IEC9"/>
<evidence type="ECO:0000256" key="7">
    <source>
        <dbReference type="SAM" id="Phobius"/>
    </source>
</evidence>
<reference evidence="9" key="1">
    <citation type="submission" date="2021-01" db="EMBL/GenBank/DDBJ databases">
        <title>Whole genome shotgun sequence of Actinoplanes cyaneus NBRC 14990.</title>
        <authorList>
            <person name="Komaki H."/>
            <person name="Tamura T."/>
        </authorList>
    </citation>
    <scope>NUCLEOTIDE SEQUENCE</scope>
    <source>
        <strain evidence="9">NBRC 14990</strain>
    </source>
</reference>
<feature type="binding site" evidence="5">
    <location>
        <position position="43"/>
    </location>
    <ligand>
        <name>ATP</name>
        <dbReference type="ChEBI" id="CHEBI:30616"/>
    </ligand>
</feature>
<evidence type="ECO:0000256" key="3">
    <source>
        <dbReference type="ARBA" id="ARBA00022777"/>
    </source>
</evidence>
<evidence type="ECO:0000256" key="5">
    <source>
        <dbReference type="PROSITE-ProRule" id="PRU10141"/>
    </source>
</evidence>
<dbReference type="EMBL" id="BOMH01000014">
    <property type="protein sequence ID" value="GID63882.1"/>
    <property type="molecule type" value="Genomic_DNA"/>
</dbReference>
<dbReference type="GO" id="GO:0005524">
    <property type="term" value="F:ATP binding"/>
    <property type="evidence" value="ECO:0007669"/>
    <property type="project" value="UniProtKB-UniRule"/>
</dbReference>
<evidence type="ECO:0000313" key="10">
    <source>
        <dbReference type="Proteomes" id="UP000619479"/>
    </source>
</evidence>
<dbReference type="PROSITE" id="PS00108">
    <property type="entry name" value="PROTEIN_KINASE_ST"/>
    <property type="match status" value="1"/>
</dbReference>
<dbReference type="InterPro" id="IPR011009">
    <property type="entry name" value="Kinase-like_dom_sf"/>
</dbReference>
<dbReference type="PROSITE" id="PS50011">
    <property type="entry name" value="PROTEIN_KINASE_DOM"/>
    <property type="match status" value="1"/>
</dbReference>
<keyword evidence="1" id="KW-0808">Transferase</keyword>
<dbReference type="Pfam" id="PF00069">
    <property type="entry name" value="Pkinase"/>
    <property type="match status" value="1"/>
</dbReference>
<keyword evidence="7" id="KW-0472">Membrane</keyword>
<keyword evidence="7" id="KW-0812">Transmembrane</keyword>
<sequence>MRPLLPGEPLTVGRYEIEATLGAGGMGTVYLGRSPGGRPAAVKVISPDYLEHPEAVARFRREVATVGTVRSAYTAALIDYELNSPPFWMATEYIPGPTLSSAVKADGPMPPSRCAEVMAAVAEGLGDIHRHGICHRDLKPQNVILSATGPQLIDFGLARSAGASGFTLTGVSMGTPGYIAPEMVDGDDLTPATDVFALGATMAYAATGRRPYGHGSFQAIYLRLMREQIDVDGVDPALASVIRACVVNDPASRPSPDEIIGMCRHLRSTDGTTPTRLLSHLPLRAPDGPADLPIRAHGSPARSPGEPSRFAGTARPGAFTGSARPKAGSARPETGSARPKTGSARPAARSARPETGSARPETGSAWREAGAARAGAGAGAGAGASGPDRRFAGAARPVTMPQGRGPARPGLLGNWPARPRQPLIILGLAAAGLLVLVCGGASVLQLFS</sequence>
<dbReference type="SMART" id="SM00220">
    <property type="entry name" value="S_TKc"/>
    <property type="match status" value="1"/>
</dbReference>
<evidence type="ECO:0000259" key="8">
    <source>
        <dbReference type="PROSITE" id="PS50011"/>
    </source>
</evidence>
<dbReference type="Proteomes" id="UP000619479">
    <property type="component" value="Unassembled WGS sequence"/>
</dbReference>
<dbReference type="InterPro" id="IPR000719">
    <property type="entry name" value="Prot_kinase_dom"/>
</dbReference>
<feature type="transmembrane region" description="Helical" evidence="7">
    <location>
        <begin position="423"/>
        <end position="447"/>
    </location>
</feature>
<gene>
    <name evidence="9" type="ORF">Acy02nite_17630</name>
</gene>
<dbReference type="RefSeq" id="WP_203739324.1">
    <property type="nucleotide sequence ID" value="NZ_BAAAUC010000031.1"/>
</dbReference>
<dbReference type="Gene3D" id="1.10.510.10">
    <property type="entry name" value="Transferase(Phosphotransferase) domain 1"/>
    <property type="match status" value="1"/>
</dbReference>
<dbReference type="InterPro" id="IPR017441">
    <property type="entry name" value="Protein_kinase_ATP_BS"/>
</dbReference>
<keyword evidence="2 5" id="KW-0547">Nucleotide-binding</keyword>
<dbReference type="SUPFAM" id="SSF56112">
    <property type="entry name" value="Protein kinase-like (PK-like)"/>
    <property type="match status" value="1"/>
</dbReference>
<dbReference type="PANTHER" id="PTHR43289">
    <property type="entry name" value="MITOGEN-ACTIVATED PROTEIN KINASE KINASE KINASE 20-RELATED"/>
    <property type="match status" value="1"/>
</dbReference>
<comment type="caution">
    <text evidence="9">The sequence shown here is derived from an EMBL/GenBank/DDBJ whole genome shotgun (WGS) entry which is preliminary data.</text>
</comment>
<dbReference type="Gene3D" id="3.30.200.20">
    <property type="entry name" value="Phosphorylase Kinase, domain 1"/>
    <property type="match status" value="1"/>
</dbReference>
<accession>A0A919IEC9</accession>
<keyword evidence="10" id="KW-1185">Reference proteome</keyword>
<organism evidence="9 10">
    <name type="scientific">Actinoplanes cyaneus</name>
    <dbReference type="NCBI Taxonomy" id="52696"/>
    <lineage>
        <taxon>Bacteria</taxon>
        <taxon>Bacillati</taxon>
        <taxon>Actinomycetota</taxon>
        <taxon>Actinomycetes</taxon>
        <taxon>Micromonosporales</taxon>
        <taxon>Micromonosporaceae</taxon>
        <taxon>Actinoplanes</taxon>
    </lineage>
</organism>